<dbReference type="OrthoDB" id="9776685at2"/>
<evidence type="ECO:0000259" key="2">
    <source>
        <dbReference type="Pfam" id="PF17936"/>
    </source>
</evidence>
<organism evidence="3 4">
    <name type="scientific">Enterococcus florum</name>
    <dbReference type="NCBI Taxonomy" id="2480627"/>
    <lineage>
        <taxon>Bacteria</taxon>
        <taxon>Bacillati</taxon>
        <taxon>Bacillota</taxon>
        <taxon>Bacilli</taxon>
        <taxon>Lactobacillales</taxon>
        <taxon>Enterococcaceae</taxon>
        <taxon>Enterococcus</taxon>
    </lineage>
</organism>
<dbReference type="PANTHER" id="PTHR43358">
    <property type="entry name" value="ALPHA/BETA-HYDROLASE"/>
    <property type="match status" value="1"/>
</dbReference>
<accession>A0A4P5PMD7</accession>
<dbReference type="InterPro" id="IPR041498">
    <property type="entry name" value="Big_6"/>
</dbReference>
<keyword evidence="4" id="KW-1185">Reference proteome</keyword>
<dbReference type="Pfam" id="PF12146">
    <property type="entry name" value="Hydrolase_4"/>
    <property type="match status" value="1"/>
</dbReference>
<dbReference type="InterPro" id="IPR013783">
    <property type="entry name" value="Ig-like_fold"/>
</dbReference>
<sequence>MKGKLVKGLIVMGVVGTQWPIIGQAQEAYQEVESGIFAVSEAKPTVEGSNPLIEEALPEEREELSAEQEEVVAYIEDYLTDYIDQQPKARGLIGDVADQALVSLAFDFGFKRESPLFDLLTNLAAGENKGSVISDELRNTYTGWFNSLTNTSERTQTVYDIPTGKNLLLYARYIDNQSNKTVLLHNGYRAESDVMLMHAKLYSDLGYNVLLPDTRSHNKSEGEYITFGHYEKEDLNRWIDQEVQNKPEQQVIVTGVSMGGATTMLSQETPHPNVIAYIEDCGYASIEQQFIDTLGLLTRYFKYIPLLSQYDTPAKTNKLIRQLNDTKTKPILGMDLYQVAPINSVDKTGVPKLFIHGSDDWFIPPAAHDQLFDKAIGYKEKLTVPGAQHGDSILVNESLYTETVRSFLTTVFNLNTKHAALAPDVNLLKNPTFEFTTSQFNEWQTSTDNRNFSTNPLNRNKHAEFVLKQARKRDLVTAFQKEQGVSFYNEGLGNVGAVGQDVPVKEGETYELSFTAKNETNAHITYPTVLYGFGSEQRVDSLKTKTDQNKSIQYRAERDETAKVTLGAKIGFKTLLSKNYTFTKFGNVQVVNADRTPPKGLEITHISVAANTCTIQGYGEANSMVLVEDAQGAEVVTLKTGSNGAFEVSVPKETKLVHMINQDYKGNSSESRVVVF</sequence>
<dbReference type="RefSeq" id="WP_146622825.1">
    <property type="nucleotide sequence ID" value="NZ_BJCC01000017.1"/>
</dbReference>
<dbReference type="Gene3D" id="3.40.50.1820">
    <property type="entry name" value="alpha/beta hydrolase"/>
    <property type="match status" value="1"/>
</dbReference>
<name>A0A4P5PMD7_9ENTE</name>
<comment type="caution">
    <text evidence="3">The sequence shown here is derived from an EMBL/GenBank/DDBJ whole genome shotgun (WGS) entry which is preliminary data.</text>
</comment>
<feature type="domain" description="Serine aminopeptidase S33" evidence="1">
    <location>
        <begin position="178"/>
        <end position="389"/>
    </location>
</feature>
<dbReference type="Proteomes" id="UP000290567">
    <property type="component" value="Unassembled WGS sequence"/>
</dbReference>
<proteinExistence type="predicted"/>
<dbReference type="EMBL" id="BJCC01000017">
    <property type="protein sequence ID" value="GCF94403.1"/>
    <property type="molecule type" value="Genomic_DNA"/>
</dbReference>
<dbReference type="InterPro" id="IPR029058">
    <property type="entry name" value="AB_hydrolase_fold"/>
</dbReference>
<evidence type="ECO:0000313" key="3">
    <source>
        <dbReference type="EMBL" id="GCF94403.1"/>
    </source>
</evidence>
<reference evidence="4" key="1">
    <citation type="submission" date="2019-02" db="EMBL/GenBank/DDBJ databases">
        <title>Draft genome sequence of Enterococcus sp. Gos25-1.</title>
        <authorList>
            <person name="Tanaka N."/>
            <person name="Shiwa Y."/>
            <person name="Fujita N."/>
        </authorList>
    </citation>
    <scope>NUCLEOTIDE SEQUENCE [LARGE SCALE GENOMIC DNA]</scope>
    <source>
        <strain evidence="4">Gos25-1</strain>
    </source>
</reference>
<dbReference type="SUPFAM" id="SSF53474">
    <property type="entry name" value="alpha/beta-Hydrolases"/>
    <property type="match status" value="1"/>
</dbReference>
<dbReference type="AlphaFoldDB" id="A0A4P5PMD7"/>
<evidence type="ECO:0008006" key="5">
    <source>
        <dbReference type="Google" id="ProtNLM"/>
    </source>
</evidence>
<dbReference type="Gene3D" id="2.60.120.260">
    <property type="entry name" value="Galactose-binding domain-like"/>
    <property type="match status" value="1"/>
</dbReference>
<gene>
    <name evidence="3" type="ORF">NRIC_22940</name>
</gene>
<dbReference type="Pfam" id="PF17936">
    <property type="entry name" value="Big_6"/>
    <property type="match status" value="1"/>
</dbReference>
<dbReference type="InterPro" id="IPR052920">
    <property type="entry name" value="DNA-binding_regulatory"/>
</dbReference>
<protein>
    <recommendedName>
        <fullName evidence="5">Alpha/beta hydrolase</fullName>
    </recommendedName>
</protein>
<feature type="domain" description="Bacterial Ig" evidence="2">
    <location>
        <begin position="604"/>
        <end position="673"/>
    </location>
</feature>
<evidence type="ECO:0000259" key="1">
    <source>
        <dbReference type="Pfam" id="PF12146"/>
    </source>
</evidence>
<dbReference type="Gene3D" id="2.60.40.10">
    <property type="entry name" value="Immunoglobulins"/>
    <property type="match status" value="1"/>
</dbReference>
<dbReference type="InterPro" id="IPR022742">
    <property type="entry name" value="Hydrolase_4"/>
</dbReference>
<dbReference type="PANTHER" id="PTHR43358:SF4">
    <property type="entry name" value="ALPHA_BETA HYDROLASE FOLD-1 DOMAIN-CONTAINING PROTEIN"/>
    <property type="match status" value="1"/>
</dbReference>
<evidence type="ECO:0000313" key="4">
    <source>
        <dbReference type="Proteomes" id="UP000290567"/>
    </source>
</evidence>